<proteinExistence type="predicted"/>
<geneLocation type="plasmid" evidence="1 2">
    <name>p1</name>
</geneLocation>
<accession>A0ACD5ARS3</accession>
<keyword evidence="1" id="KW-0614">Plasmid</keyword>
<evidence type="ECO:0000313" key="1">
    <source>
        <dbReference type="EMBL" id="WWQ69619.1"/>
    </source>
</evidence>
<dbReference type="Proteomes" id="UP001432251">
    <property type="component" value="Plasmid p1"/>
</dbReference>
<evidence type="ECO:0000313" key="2">
    <source>
        <dbReference type="Proteomes" id="UP001432251"/>
    </source>
</evidence>
<protein>
    <submittedName>
        <fullName evidence="1">Uncharacterized protein</fullName>
    </submittedName>
</protein>
<reference evidence="1" key="1">
    <citation type="journal article" date="2025" name="Int. J. Syst. Evol. Microbiol.">
        <title>Streptomyces citrinus sp. nov., with yellow diffusible pigment.</title>
        <authorList>
            <person name="He Y."/>
            <person name="Yang E."/>
            <person name="Xu J."/>
            <person name="Sun Y."/>
            <person name="Sun L."/>
        </authorList>
    </citation>
    <scope>NUCLEOTIDE SEQUENCE</scope>
    <source>
        <strain evidence="1">Q6</strain>
    </source>
</reference>
<dbReference type="EMBL" id="CP146023">
    <property type="protein sequence ID" value="WWQ69619.1"/>
    <property type="molecule type" value="Genomic_DNA"/>
</dbReference>
<name>A0ACD5ARS3_9ACTN</name>
<organism evidence="1 2">
    <name type="scientific">Streptomyces citrinus</name>
    <dbReference type="NCBI Taxonomy" id="3118173"/>
    <lineage>
        <taxon>Bacteria</taxon>
        <taxon>Bacillati</taxon>
        <taxon>Actinomycetota</taxon>
        <taxon>Actinomycetes</taxon>
        <taxon>Kitasatosporales</taxon>
        <taxon>Streptomycetaceae</taxon>
        <taxon>Streptomyces</taxon>
    </lineage>
</organism>
<keyword evidence="2" id="KW-1185">Reference proteome</keyword>
<sequence length="160" mass="16733">MNTTSSTPARPHDQALSAAQERAFDAYAKILRVLGNGTHHLSFAAQTVAGDYVVQKVTVTLRVGDGVELACRPADFTALQVALTVALEGSTVRGAVLIAHSERAGAAGRHLVACGWRLRDGWLHGLDIADLAVSVRPCRGGDAPPTVVRPAPELPAPAVE</sequence>
<gene>
    <name evidence="1" type="ORF">V2W30_41395</name>
</gene>